<dbReference type="AlphaFoldDB" id="A0A514CN24"/>
<dbReference type="InterPro" id="IPR014327">
    <property type="entry name" value="RNA_pol_sigma70_bacteroid"/>
</dbReference>
<dbReference type="GO" id="GO:0006352">
    <property type="term" value="P:DNA-templated transcription initiation"/>
    <property type="evidence" value="ECO:0007669"/>
    <property type="project" value="InterPro"/>
</dbReference>
<reference evidence="7 8" key="1">
    <citation type="submission" date="2019-06" db="EMBL/GenBank/DDBJ databases">
        <title>Echinicola alkalisoli sp. nov. isolated from saline soil.</title>
        <authorList>
            <person name="Sun J.-Q."/>
            <person name="Xu L."/>
        </authorList>
    </citation>
    <scope>NUCLEOTIDE SEQUENCE [LARGE SCALE GENOMIC DNA]</scope>
    <source>
        <strain evidence="7 8">LN3S3</strain>
    </source>
</reference>
<evidence type="ECO:0000256" key="3">
    <source>
        <dbReference type="ARBA" id="ARBA00023082"/>
    </source>
</evidence>
<dbReference type="Gene3D" id="1.10.1740.10">
    <property type="match status" value="1"/>
</dbReference>
<dbReference type="GO" id="GO:0003677">
    <property type="term" value="F:DNA binding"/>
    <property type="evidence" value="ECO:0007669"/>
    <property type="project" value="InterPro"/>
</dbReference>
<dbReference type="KEGG" id="echi:FKX85_20170"/>
<evidence type="ECO:0000256" key="1">
    <source>
        <dbReference type="ARBA" id="ARBA00010641"/>
    </source>
</evidence>
<dbReference type="PANTHER" id="PTHR43133:SF46">
    <property type="entry name" value="RNA POLYMERASE SIGMA-70 FACTOR ECF SUBFAMILY"/>
    <property type="match status" value="1"/>
</dbReference>
<keyword evidence="3" id="KW-0731">Sigma factor</keyword>
<dbReference type="SUPFAM" id="SSF88659">
    <property type="entry name" value="Sigma3 and sigma4 domains of RNA polymerase sigma factors"/>
    <property type="match status" value="1"/>
</dbReference>
<organism evidence="7 8">
    <name type="scientific">Echinicola soli</name>
    <dbReference type="NCBI Taxonomy" id="2591634"/>
    <lineage>
        <taxon>Bacteria</taxon>
        <taxon>Pseudomonadati</taxon>
        <taxon>Bacteroidota</taxon>
        <taxon>Cytophagia</taxon>
        <taxon>Cytophagales</taxon>
        <taxon>Cyclobacteriaceae</taxon>
        <taxon>Echinicola</taxon>
    </lineage>
</organism>
<dbReference type="SUPFAM" id="SSF88946">
    <property type="entry name" value="Sigma2 domain of RNA polymerase sigma factors"/>
    <property type="match status" value="1"/>
</dbReference>
<feature type="domain" description="RNA polymerase sigma-70 region 2" evidence="5">
    <location>
        <begin position="23"/>
        <end position="87"/>
    </location>
</feature>
<keyword evidence="4" id="KW-0804">Transcription</keyword>
<keyword evidence="8" id="KW-1185">Reference proteome</keyword>
<dbReference type="EMBL" id="CP041253">
    <property type="protein sequence ID" value="QDH81219.1"/>
    <property type="molecule type" value="Genomic_DNA"/>
</dbReference>
<dbReference type="Proteomes" id="UP000316614">
    <property type="component" value="Chromosome"/>
</dbReference>
<dbReference type="Pfam" id="PF04542">
    <property type="entry name" value="Sigma70_r2"/>
    <property type="match status" value="1"/>
</dbReference>
<dbReference type="InterPro" id="IPR036388">
    <property type="entry name" value="WH-like_DNA-bd_sf"/>
</dbReference>
<evidence type="ECO:0000259" key="6">
    <source>
        <dbReference type="Pfam" id="PF08281"/>
    </source>
</evidence>
<dbReference type="InterPro" id="IPR013249">
    <property type="entry name" value="RNA_pol_sigma70_r4_t2"/>
</dbReference>
<feature type="domain" description="RNA polymerase sigma factor 70 region 4 type 2" evidence="6">
    <location>
        <begin position="117"/>
        <end position="169"/>
    </location>
</feature>
<accession>A0A514CN24</accession>
<dbReference type="InterPro" id="IPR013324">
    <property type="entry name" value="RNA_pol_sigma_r3/r4-like"/>
</dbReference>
<dbReference type="NCBIfam" id="TIGR02937">
    <property type="entry name" value="sigma70-ECF"/>
    <property type="match status" value="1"/>
</dbReference>
<dbReference type="InterPro" id="IPR007627">
    <property type="entry name" value="RNA_pol_sigma70_r2"/>
</dbReference>
<dbReference type="InterPro" id="IPR014284">
    <property type="entry name" value="RNA_pol_sigma-70_dom"/>
</dbReference>
<dbReference type="RefSeq" id="WP_141616434.1">
    <property type="nucleotide sequence ID" value="NZ_CP041253.1"/>
</dbReference>
<dbReference type="Gene3D" id="1.10.10.10">
    <property type="entry name" value="Winged helix-like DNA-binding domain superfamily/Winged helix DNA-binding domain"/>
    <property type="match status" value="1"/>
</dbReference>
<dbReference type="NCBIfam" id="TIGR02985">
    <property type="entry name" value="Sig70_bacteroi1"/>
    <property type="match status" value="1"/>
</dbReference>
<evidence type="ECO:0000256" key="2">
    <source>
        <dbReference type="ARBA" id="ARBA00023015"/>
    </source>
</evidence>
<evidence type="ECO:0000259" key="5">
    <source>
        <dbReference type="Pfam" id="PF04542"/>
    </source>
</evidence>
<gene>
    <name evidence="7" type="ORF">FKX85_20170</name>
</gene>
<name>A0A514CN24_9BACT</name>
<dbReference type="CDD" id="cd06171">
    <property type="entry name" value="Sigma70_r4"/>
    <property type="match status" value="1"/>
</dbReference>
<dbReference type="InterPro" id="IPR013325">
    <property type="entry name" value="RNA_pol_sigma_r2"/>
</dbReference>
<dbReference type="Pfam" id="PF08281">
    <property type="entry name" value="Sigma70_r4_2"/>
    <property type="match status" value="1"/>
</dbReference>
<dbReference type="OrthoDB" id="1524077at2"/>
<sequence length="183" mass="21654">MRIEDKLLIREIQKRNKEVFEVLFHDYYPGLVKFAEGFVFEPEVCQDIVQNIFIHIWEQAEYLTITVSLKSYLYKAVRNRCLNHIRNLNIQDKHHLLYIEASLNDSQAGWEDTEITQKIESAIDELPPKMAEIFKLKYLEEKTLRDIAAQLDISENTIKTQLLRAKGKLRKALVRTLDLNFFL</sequence>
<evidence type="ECO:0000313" key="7">
    <source>
        <dbReference type="EMBL" id="QDH81219.1"/>
    </source>
</evidence>
<dbReference type="PANTHER" id="PTHR43133">
    <property type="entry name" value="RNA POLYMERASE ECF-TYPE SIGMA FACTO"/>
    <property type="match status" value="1"/>
</dbReference>
<comment type="similarity">
    <text evidence="1">Belongs to the sigma-70 factor family. ECF subfamily.</text>
</comment>
<dbReference type="InterPro" id="IPR039425">
    <property type="entry name" value="RNA_pol_sigma-70-like"/>
</dbReference>
<dbReference type="GO" id="GO:0016987">
    <property type="term" value="F:sigma factor activity"/>
    <property type="evidence" value="ECO:0007669"/>
    <property type="project" value="UniProtKB-KW"/>
</dbReference>
<protein>
    <submittedName>
        <fullName evidence="7">RNA polymerase sigma-70 factor</fullName>
    </submittedName>
</protein>
<evidence type="ECO:0000256" key="4">
    <source>
        <dbReference type="ARBA" id="ARBA00023163"/>
    </source>
</evidence>
<keyword evidence="2" id="KW-0805">Transcription regulation</keyword>
<proteinExistence type="inferred from homology"/>
<evidence type="ECO:0000313" key="8">
    <source>
        <dbReference type="Proteomes" id="UP000316614"/>
    </source>
</evidence>